<dbReference type="InterPro" id="IPR008922">
    <property type="entry name" value="Di-copper_centre_dom_sf"/>
</dbReference>
<feature type="coiled-coil region" evidence="2">
    <location>
        <begin position="54"/>
        <end position="88"/>
    </location>
</feature>
<dbReference type="PANTHER" id="PTHR11474">
    <property type="entry name" value="TYROSINASE FAMILY MEMBER"/>
    <property type="match status" value="1"/>
</dbReference>
<dbReference type="InterPro" id="IPR050316">
    <property type="entry name" value="Tyrosinase/Hemocyanin"/>
</dbReference>
<dbReference type="PROSITE" id="PS00498">
    <property type="entry name" value="TYROSINASE_2"/>
    <property type="match status" value="1"/>
</dbReference>
<dbReference type="WBParaSite" id="PSAMB.scaffold3546size17850.g21812.t1">
    <property type="protein sequence ID" value="PSAMB.scaffold3546size17850.g21812.t1"/>
    <property type="gene ID" value="PSAMB.scaffold3546size17850.g21812"/>
</dbReference>
<dbReference type="GO" id="GO:0016491">
    <property type="term" value="F:oxidoreductase activity"/>
    <property type="evidence" value="ECO:0007669"/>
    <property type="project" value="InterPro"/>
</dbReference>
<sequence>MWIKLMLKPAEEADRVTLSPKQTDWLNQVHSCQDLLCTCEHDSTKADHKYQLEVRCANDSIERADHEMDRMNADKSAWRRRAKRHQREKTRSVVRKEYRMLTDEERRRFHSAMNNAKTDMIDDISKYDLLTVSHTPEQSPGAHFGPALLPFHRELLKQLEVILRAYDDTVAVPYWDTTLDEPLPNPADSVLWTEHFFGNGAGEVTSGPFKDWRSINDSQIEHLSPSHRILRSVGTHPNGGLFRRDDVERLTELEDFPALTYCVDPFFELLHGTVHMWVGGHMDEMRVSPNDPAFFLFHSHVDYLWEQWRRLKQTAKQREQHYPTDEQSCDSHHFKESLMKPFAIKNGEGLSNRYTDVFYSYEAAPTCSKEKAACGSEWLFCDTKARNPRCVSKIVIGGNCTGFESQDACYQSRCVNGHCRALLDDQQITSNLAAEEFSNDTDAVVIFTSNDMTIAMELNETEVEWNETEINATARDAEEGRSTTLFAFKITSATNTETTTPITATHTKASTNLASDVTATTTTVFESAQTASTSTATTKAETVPSRATSVKASAEIALSDEEVPSTTTMWNSERKLATRRPWPFFAVDIRTHKDSMGSVWLPITVFGMGNATHANQLSVTIRSKDRATNQTFDGVFGSPNNAPFYDGSAFVQVMSPFYSPTGHSVSDIIVADEEAQPCVSMCLVSRRVQPWKYVKCKAVLTLDVNPHNSDNVAFTPFKDQARLLNWRGSTKLPDQFMFICNTSVDTTGNSSTHSTESVEFEEALDENATVVQKDQTVDLPVKQKPRIENVKENRKIYSSIYIMRWS</sequence>
<dbReference type="GO" id="GO:0046872">
    <property type="term" value="F:metal ion binding"/>
    <property type="evidence" value="ECO:0007669"/>
    <property type="project" value="UniProtKB-KW"/>
</dbReference>
<dbReference type="Pfam" id="PF00264">
    <property type="entry name" value="Tyrosinase"/>
    <property type="match status" value="1"/>
</dbReference>
<evidence type="ECO:0000313" key="5">
    <source>
        <dbReference type="WBParaSite" id="PSAMB.scaffold3546size17850.g21812.t1"/>
    </source>
</evidence>
<dbReference type="SUPFAM" id="SSF48056">
    <property type="entry name" value="Di-copper centre-containing domain"/>
    <property type="match status" value="1"/>
</dbReference>
<dbReference type="PRINTS" id="PR00092">
    <property type="entry name" value="TYROSINASE"/>
</dbReference>
<dbReference type="Proteomes" id="UP000887566">
    <property type="component" value="Unplaced"/>
</dbReference>
<dbReference type="AlphaFoldDB" id="A0A914W9Q0"/>
<organism evidence="4 5">
    <name type="scientific">Plectus sambesii</name>
    <dbReference type="NCBI Taxonomy" id="2011161"/>
    <lineage>
        <taxon>Eukaryota</taxon>
        <taxon>Metazoa</taxon>
        <taxon>Ecdysozoa</taxon>
        <taxon>Nematoda</taxon>
        <taxon>Chromadorea</taxon>
        <taxon>Plectida</taxon>
        <taxon>Plectina</taxon>
        <taxon>Plectoidea</taxon>
        <taxon>Plectidae</taxon>
        <taxon>Plectus</taxon>
    </lineage>
</organism>
<evidence type="ECO:0000259" key="3">
    <source>
        <dbReference type="PROSITE" id="PS00498"/>
    </source>
</evidence>
<dbReference type="Gene3D" id="1.10.1280.10">
    <property type="entry name" value="Di-copper center containing domain from catechol oxidase"/>
    <property type="match status" value="1"/>
</dbReference>
<keyword evidence="2" id="KW-0175">Coiled coil</keyword>
<name>A0A914W9Q0_9BILA</name>
<evidence type="ECO:0000313" key="4">
    <source>
        <dbReference type="Proteomes" id="UP000887566"/>
    </source>
</evidence>
<keyword evidence="4" id="KW-1185">Reference proteome</keyword>
<dbReference type="InterPro" id="IPR002227">
    <property type="entry name" value="Tyrosinase_Cu-bd"/>
</dbReference>
<dbReference type="PANTHER" id="PTHR11474:SF122">
    <property type="entry name" value="TYROSINASE COPPER-BINDING DOMAIN-CONTAINING PROTEIN"/>
    <property type="match status" value="1"/>
</dbReference>
<evidence type="ECO:0000256" key="1">
    <source>
        <dbReference type="ARBA" id="ARBA00022723"/>
    </source>
</evidence>
<proteinExistence type="predicted"/>
<evidence type="ECO:0000256" key="2">
    <source>
        <dbReference type="SAM" id="Coils"/>
    </source>
</evidence>
<keyword evidence="1" id="KW-0479">Metal-binding</keyword>
<reference evidence="5" key="1">
    <citation type="submission" date="2022-11" db="UniProtKB">
        <authorList>
            <consortium name="WormBaseParasite"/>
        </authorList>
    </citation>
    <scope>IDENTIFICATION</scope>
</reference>
<feature type="domain" description="Tyrosinase copper-binding" evidence="3">
    <location>
        <begin position="291"/>
        <end position="302"/>
    </location>
</feature>
<accession>A0A914W9Q0</accession>
<protein>
    <submittedName>
        <fullName evidence="5">Tyrosinase copper-binding domain-containing protein</fullName>
    </submittedName>
</protein>